<comment type="similarity">
    <text evidence="1 5">Belongs to the HypA/HybF family.</text>
</comment>
<dbReference type="InterPro" id="IPR020538">
    <property type="entry name" value="Hydgase_Ni_incorp_HypA/HybF_CS"/>
</dbReference>
<dbReference type="EMBL" id="CP012333">
    <property type="protein sequence ID" value="AKV03372.1"/>
    <property type="molecule type" value="Genomic_DNA"/>
</dbReference>
<reference evidence="6 7" key="1">
    <citation type="submission" date="2015-08" db="EMBL/GenBank/DDBJ databases">
        <authorList>
            <person name="Babu N.S."/>
            <person name="Beckwith C.J."/>
            <person name="Beseler K.G."/>
            <person name="Brison A."/>
            <person name="Carone J.V."/>
            <person name="Caskin T.P."/>
            <person name="Diamond M."/>
            <person name="Durham M.E."/>
            <person name="Foxe J.M."/>
            <person name="Go M."/>
            <person name="Henderson B.A."/>
            <person name="Jones I.B."/>
            <person name="McGettigan J.A."/>
            <person name="Micheletti S.J."/>
            <person name="Nasrallah M.E."/>
            <person name="Ortiz D."/>
            <person name="Piller C.R."/>
            <person name="Privatt S.R."/>
            <person name="Schneider S.L."/>
            <person name="Sharp S."/>
            <person name="Smith T.C."/>
            <person name="Stanton J.D."/>
            <person name="Ullery H.E."/>
            <person name="Wilson R.J."/>
            <person name="Serrano M.G."/>
            <person name="Buck G."/>
            <person name="Lee V."/>
            <person name="Wang Y."/>
            <person name="Carvalho R."/>
            <person name="Voegtly L."/>
            <person name="Shi R."/>
            <person name="Duckworth R."/>
            <person name="Johnson A."/>
            <person name="Loviza R."/>
            <person name="Walstead R."/>
            <person name="Shah Z."/>
            <person name="Kiflezghi M."/>
            <person name="Wade K."/>
            <person name="Ball S.L."/>
            <person name="Bradley K.W."/>
            <person name="Asai D.J."/>
            <person name="Bowman C.A."/>
            <person name="Russell D.A."/>
            <person name="Pope W.H."/>
            <person name="Jacobs-Sera D."/>
            <person name="Hendrix R.W."/>
            <person name="Hatfull G.F."/>
        </authorList>
    </citation>
    <scope>NUCLEOTIDE SEQUENCE [LARGE SCALE GENOMIC DNA]</scope>
    <source>
        <strain evidence="6 7">DSM 27648</strain>
    </source>
</reference>
<evidence type="ECO:0000256" key="4">
    <source>
        <dbReference type="ARBA" id="ARBA00022833"/>
    </source>
</evidence>
<evidence type="ECO:0000313" key="7">
    <source>
        <dbReference type="Proteomes" id="UP000064967"/>
    </source>
</evidence>
<dbReference type="GO" id="GO:0051604">
    <property type="term" value="P:protein maturation"/>
    <property type="evidence" value="ECO:0007669"/>
    <property type="project" value="InterPro"/>
</dbReference>
<dbReference type="KEGG" id="llu:AKJ09_10035"/>
<comment type="function">
    <text evidence="5">Involved in the maturation of [NiFe] hydrogenases. Required for nickel insertion into the metal center of the hydrogenase.</text>
</comment>
<dbReference type="AlphaFoldDB" id="A0A0K1QCI8"/>
<feature type="binding site" evidence="5">
    <location>
        <position position="73"/>
    </location>
    <ligand>
        <name>Zn(2+)</name>
        <dbReference type="ChEBI" id="CHEBI:29105"/>
    </ligand>
</feature>
<dbReference type="PANTHER" id="PTHR34535">
    <property type="entry name" value="HYDROGENASE MATURATION FACTOR HYPA"/>
    <property type="match status" value="1"/>
</dbReference>
<evidence type="ECO:0000256" key="5">
    <source>
        <dbReference type="HAMAP-Rule" id="MF_00213"/>
    </source>
</evidence>
<protein>
    <recommendedName>
        <fullName evidence="5">Hydrogenase maturation factor HypA</fullName>
    </recommendedName>
</protein>
<gene>
    <name evidence="5" type="primary">hypA</name>
    <name evidence="6" type="ORF">AKJ09_10035</name>
</gene>
<dbReference type="PIRSF" id="PIRSF004761">
    <property type="entry name" value="Hydrgn_mat_HypA"/>
    <property type="match status" value="1"/>
</dbReference>
<accession>A0A0K1QCI8</accession>
<dbReference type="Proteomes" id="UP000064967">
    <property type="component" value="Chromosome"/>
</dbReference>
<keyword evidence="7" id="KW-1185">Reference proteome</keyword>
<dbReference type="PROSITE" id="PS01249">
    <property type="entry name" value="HYPA"/>
    <property type="match status" value="1"/>
</dbReference>
<dbReference type="Pfam" id="PF01155">
    <property type="entry name" value="HypA"/>
    <property type="match status" value="1"/>
</dbReference>
<dbReference type="HAMAP" id="MF_00213">
    <property type="entry name" value="HypA_HybF"/>
    <property type="match status" value="1"/>
</dbReference>
<keyword evidence="2 5" id="KW-0533">Nickel</keyword>
<dbReference type="PANTHER" id="PTHR34535:SF3">
    <property type="entry name" value="HYDROGENASE MATURATION FACTOR HYPA"/>
    <property type="match status" value="1"/>
</dbReference>
<evidence type="ECO:0000313" key="6">
    <source>
        <dbReference type="EMBL" id="AKV03372.1"/>
    </source>
</evidence>
<feature type="binding site" evidence="5">
    <location>
        <position position="88"/>
    </location>
    <ligand>
        <name>Zn(2+)</name>
        <dbReference type="ChEBI" id="CHEBI:29105"/>
    </ligand>
</feature>
<keyword evidence="3 5" id="KW-0479">Metal-binding</keyword>
<evidence type="ECO:0000256" key="1">
    <source>
        <dbReference type="ARBA" id="ARBA00010748"/>
    </source>
</evidence>
<proteinExistence type="inferred from homology"/>
<dbReference type="STRING" id="1391654.AKJ09_10035"/>
<feature type="binding site" evidence="5">
    <location>
        <position position="2"/>
    </location>
    <ligand>
        <name>Ni(2+)</name>
        <dbReference type="ChEBI" id="CHEBI:49786"/>
    </ligand>
</feature>
<name>A0A0K1QCI8_9BACT</name>
<organism evidence="6 7">
    <name type="scientific">Labilithrix luteola</name>
    <dbReference type="NCBI Taxonomy" id="1391654"/>
    <lineage>
        <taxon>Bacteria</taxon>
        <taxon>Pseudomonadati</taxon>
        <taxon>Myxococcota</taxon>
        <taxon>Polyangia</taxon>
        <taxon>Polyangiales</taxon>
        <taxon>Labilitrichaceae</taxon>
        <taxon>Labilithrix</taxon>
    </lineage>
</organism>
<feature type="binding site" evidence="5">
    <location>
        <position position="86"/>
    </location>
    <ligand>
        <name>Zn(2+)</name>
        <dbReference type="ChEBI" id="CHEBI:29105"/>
    </ligand>
</feature>
<dbReference type="GO" id="GO:0016151">
    <property type="term" value="F:nickel cation binding"/>
    <property type="evidence" value="ECO:0007669"/>
    <property type="project" value="UniProtKB-UniRule"/>
</dbReference>
<evidence type="ECO:0000256" key="2">
    <source>
        <dbReference type="ARBA" id="ARBA00022596"/>
    </source>
</evidence>
<keyword evidence="4 5" id="KW-0862">Zinc</keyword>
<feature type="binding site" evidence="5">
    <location>
        <position position="70"/>
    </location>
    <ligand>
        <name>Zn(2+)</name>
        <dbReference type="ChEBI" id="CHEBI:29105"/>
    </ligand>
</feature>
<dbReference type="OrthoDB" id="9800361at2"/>
<dbReference type="Gene3D" id="3.30.2320.80">
    <property type="match status" value="1"/>
</dbReference>
<dbReference type="InterPro" id="IPR000688">
    <property type="entry name" value="HypA/HybF"/>
</dbReference>
<evidence type="ECO:0000256" key="3">
    <source>
        <dbReference type="ARBA" id="ARBA00022723"/>
    </source>
</evidence>
<dbReference type="RefSeq" id="WP_146654154.1">
    <property type="nucleotide sequence ID" value="NZ_CP012333.1"/>
</dbReference>
<dbReference type="GO" id="GO:0008270">
    <property type="term" value="F:zinc ion binding"/>
    <property type="evidence" value="ECO:0007669"/>
    <property type="project" value="UniProtKB-UniRule"/>
</dbReference>
<sequence length="109" mass="11663">MHELAITQSIVEHIEEHLEGSRVVRVVLEIGALSAIVPDAVRFCFDVCARGTNLEGATLEIIRTEGTGGCRACGRTMPLDSLVASCACGSTDVAILRGQELRVRDVEVV</sequence>